<dbReference type="KEGG" id="snep:Enr13x_23620"/>
<proteinExistence type="predicted"/>
<protein>
    <submittedName>
        <fullName evidence="2">Uncharacterized protein</fullName>
    </submittedName>
</protein>
<dbReference type="Proteomes" id="UP000319004">
    <property type="component" value="Chromosome"/>
</dbReference>
<evidence type="ECO:0000256" key="1">
    <source>
        <dbReference type="SAM" id="MobiDB-lite"/>
    </source>
</evidence>
<dbReference type="EMBL" id="CP037423">
    <property type="protein sequence ID" value="QDV42514.1"/>
    <property type="molecule type" value="Genomic_DNA"/>
</dbReference>
<evidence type="ECO:0000313" key="2">
    <source>
        <dbReference type="EMBL" id="QDV42514.1"/>
    </source>
</evidence>
<accession>A0A518HNU2</accession>
<dbReference type="AlphaFoldDB" id="A0A518HNU2"/>
<reference evidence="2 3" key="1">
    <citation type="submission" date="2019-03" db="EMBL/GenBank/DDBJ databases">
        <title>Deep-cultivation of Planctomycetes and their phenomic and genomic characterization uncovers novel biology.</title>
        <authorList>
            <person name="Wiegand S."/>
            <person name="Jogler M."/>
            <person name="Boedeker C."/>
            <person name="Pinto D."/>
            <person name="Vollmers J."/>
            <person name="Rivas-Marin E."/>
            <person name="Kohn T."/>
            <person name="Peeters S.H."/>
            <person name="Heuer A."/>
            <person name="Rast P."/>
            <person name="Oberbeckmann S."/>
            <person name="Bunk B."/>
            <person name="Jeske O."/>
            <person name="Meyerdierks A."/>
            <person name="Storesund J.E."/>
            <person name="Kallscheuer N."/>
            <person name="Luecker S."/>
            <person name="Lage O.M."/>
            <person name="Pohl T."/>
            <person name="Merkel B.J."/>
            <person name="Hornburger P."/>
            <person name="Mueller R.-W."/>
            <person name="Bruemmer F."/>
            <person name="Labrenz M."/>
            <person name="Spormann A.M."/>
            <person name="Op den Camp H."/>
            <person name="Overmann J."/>
            <person name="Amann R."/>
            <person name="Jetten M.S.M."/>
            <person name="Mascher T."/>
            <person name="Medema M.H."/>
            <person name="Devos D.P."/>
            <person name="Kaster A.-K."/>
            <person name="Ovreas L."/>
            <person name="Rohde M."/>
            <person name="Galperin M.Y."/>
            <person name="Jogler C."/>
        </authorList>
    </citation>
    <scope>NUCLEOTIDE SEQUENCE [LARGE SCALE GENOMIC DNA]</scope>
    <source>
        <strain evidence="2 3">Enr13</strain>
    </source>
</reference>
<keyword evidence="3" id="KW-1185">Reference proteome</keyword>
<feature type="region of interest" description="Disordered" evidence="1">
    <location>
        <begin position="1"/>
        <end position="40"/>
    </location>
</feature>
<sequence length="135" mass="14945">MSRASRAFDQHRGGPSLRAVASTPSPDDLTPYATATPGELPPMMFQLRLSDGRWLSYSYGDVREVECRDAGHLQITVLAASRTVITIEGRHLRELATLFGLASVRWIQEADPRLPRRSEDQAEVIRISIEVAGAE</sequence>
<name>A0A518HNU2_9BACT</name>
<feature type="compositionally biased region" description="Basic and acidic residues" evidence="1">
    <location>
        <begin position="1"/>
        <end position="12"/>
    </location>
</feature>
<organism evidence="2 3">
    <name type="scientific">Stieleria neptunia</name>
    <dbReference type="NCBI Taxonomy" id="2527979"/>
    <lineage>
        <taxon>Bacteria</taxon>
        <taxon>Pseudomonadati</taxon>
        <taxon>Planctomycetota</taxon>
        <taxon>Planctomycetia</taxon>
        <taxon>Pirellulales</taxon>
        <taxon>Pirellulaceae</taxon>
        <taxon>Stieleria</taxon>
    </lineage>
</organism>
<dbReference type="RefSeq" id="WP_231744212.1">
    <property type="nucleotide sequence ID" value="NZ_CP037423.1"/>
</dbReference>
<gene>
    <name evidence="2" type="ORF">Enr13x_23620</name>
</gene>
<evidence type="ECO:0000313" key="3">
    <source>
        <dbReference type="Proteomes" id="UP000319004"/>
    </source>
</evidence>